<dbReference type="Proteomes" id="UP000614741">
    <property type="component" value="Unassembled WGS sequence"/>
</dbReference>
<sequence length="354" mass="36773">MGKTRVIGLDIGTTHVRAAELEFGSGGTSATARPRLLKLGVAPLPPGAVREGEVVERQTVGSVIKRLWAEQKFSHKNVVLGIGNQRVVVRDLDLPAMPMAQVRSSLPFQVADLIPVAVDDAILDYLPVGSRQGDSGEVMQGLLVAATKDTVTANTAAVEIAGLRPVVVDLGAFALSRAIARGGALDHTIAVVDIGARVTTVAVVAQGVPRMVRMLPSGGQDVTEAVAAALQIPLDQGEMAKRAIGVGHAVPPEQERAAEQIVTVVSALVEAVRNTIVYYSSTHPGAGVEHLMLTGGASQLPGLGQYLSTATRLPVSGGQPLDNVDVDRAVSYPRLSEEQHTMAIALGLAMGSVA</sequence>
<accession>A0ABQ4DLF0</accession>
<dbReference type="InterPro" id="IPR043129">
    <property type="entry name" value="ATPase_NBD"/>
</dbReference>
<dbReference type="Gene3D" id="3.30.1490.300">
    <property type="match status" value="1"/>
</dbReference>
<dbReference type="EMBL" id="BONP01000007">
    <property type="protein sequence ID" value="GIG39817.1"/>
    <property type="molecule type" value="Genomic_DNA"/>
</dbReference>
<evidence type="ECO:0000259" key="1">
    <source>
        <dbReference type="SMART" id="SM00842"/>
    </source>
</evidence>
<comment type="caution">
    <text evidence="2">The sequence shown here is derived from an EMBL/GenBank/DDBJ whole genome shotgun (WGS) entry which is preliminary data.</text>
</comment>
<dbReference type="PANTHER" id="PTHR32432:SF3">
    <property type="entry name" value="ETHANOLAMINE UTILIZATION PROTEIN EUTJ"/>
    <property type="match status" value="1"/>
</dbReference>
<dbReference type="PANTHER" id="PTHR32432">
    <property type="entry name" value="CELL DIVISION PROTEIN FTSA-RELATED"/>
    <property type="match status" value="1"/>
</dbReference>
<evidence type="ECO:0000313" key="3">
    <source>
        <dbReference type="Proteomes" id="UP000614741"/>
    </source>
</evidence>
<name>A0ABQ4DLF0_9CELL</name>
<dbReference type="Gene3D" id="3.30.420.40">
    <property type="match status" value="2"/>
</dbReference>
<feature type="domain" description="SHS2" evidence="1">
    <location>
        <begin position="6"/>
        <end position="179"/>
    </location>
</feature>
<protein>
    <submittedName>
        <fullName evidence="2">Pilus assembly protein PilM</fullName>
    </submittedName>
</protein>
<dbReference type="SMART" id="SM00842">
    <property type="entry name" value="FtsA"/>
    <property type="match status" value="1"/>
</dbReference>
<dbReference type="InterPro" id="IPR005883">
    <property type="entry name" value="PilM"/>
</dbReference>
<evidence type="ECO:0000313" key="2">
    <source>
        <dbReference type="EMBL" id="GIG39817.1"/>
    </source>
</evidence>
<gene>
    <name evidence="2" type="ORF">Cph01nite_15790</name>
</gene>
<proteinExistence type="predicted"/>
<dbReference type="InterPro" id="IPR003494">
    <property type="entry name" value="SHS2_FtsA"/>
</dbReference>
<dbReference type="CDD" id="cd24049">
    <property type="entry name" value="ASKHA_NBD_PilM"/>
    <property type="match status" value="1"/>
</dbReference>
<dbReference type="InterPro" id="IPR050696">
    <property type="entry name" value="FtsA/MreB"/>
</dbReference>
<reference evidence="2 3" key="1">
    <citation type="submission" date="2021-01" db="EMBL/GenBank/DDBJ databases">
        <title>Whole genome shotgun sequence of Cellulomonas phragmiteti NBRC 110785.</title>
        <authorList>
            <person name="Komaki H."/>
            <person name="Tamura T."/>
        </authorList>
    </citation>
    <scope>NUCLEOTIDE SEQUENCE [LARGE SCALE GENOMIC DNA]</scope>
    <source>
        <strain evidence="2 3">NBRC 110785</strain>
    </source>
</reference>
<dbReference type="NCBIfam" id="TIGR01175">
    <property type="entry name" value="pilM"/>
    <property type="match status" value="1"/>
</dbReference>
<dbReference type="PIRSF" id="PIRSF019169">
    <property type="entry name" value="PilM"/>
    <property type="match status" value="1"/>
</dbReference>
<organism evidence="2 3">
    <name type="scientific">Cellulomonas phragmiteti</name>
    <dbReference type="NCBI Taxonomy" id="478780"/>
    <lineage>
        <taxon>Bacteria</taxon>
        <taxon>Bacillati</taxon>
        <taxon>Actinomycetota</taxon>
        <taxon>Actinomycetes</taxon>
        <taxon>Micrococcales</taxon>
        <taxon>Cellulomonadaceae</taxon>
        <taxon>Cellulomonas</taxon>
    </lineage>
</organism>
<dbReference type="SUPFAM" id="SSF53067">
    <property type="entry name" value="Actin-like ATPase domain"/>
    <property type="match status" value="2"/>
</dbReference>
<dbReference type="RefSeq" id="WP_203673016.1">
    <property type="nucleotide sequence ID" value="NZ_BONP01000007.1"/>
</dbReference>
<keyword evidence="3" id="KW-1185">Reference proteome</keyword>
<dbReference type="Pfam" id="PF11104">
    <property type="entry name" value="PilM_2"/>
    <property type="match status" value="1"/>
</dbReference>